<sequence>MTPALALQGLNTFQGNARSFGTEGLSGFGEIGGYTPCGCCGSFHAIFEEGGGPLSLLNADDRGGFGPNGRVSLTTGGAGAQITRSNVAWTTTLGQPGTVTFAFRSTAPTTMPSDTVGFTRFTDAQIAATLLALASWSEVANITFTRVDGGDGFSDGATMLFGNYASGSDGAAAFAYLPATRTDSSNSGDVWINNGLSYNATPVLLGYGQQVLTHEIGHAIGLSHPAAYNAAPGQSLTYAANAGYFEDSRQYSIMSYFSESNTGGSFGSGRYSSAPLMDDIAAVQRLYGANMTTRTGNNTYGFNSNAGQAWFSATSNTSAVIFAVWDAGGTDTFDFSGYNNAQVIDLRQGSFSNVGALIGNVSIAIGAVIENAIGGSGADTMFGSSGDNVLTGGAGNDRIDGGLGSDTVVFSGNRSAYTVTWNGQTATVFGPDGTDVISNVEFLRFADQTIAAAFTGGLNVSGDITANTMTGTASVDTLNGLGGNDTLSGLGGNDTLDGGSGDDNISGGDGDDILIGGLGGDTINGGNGFDQVSYGTAGGGVTVNLATSVVSGAAGADVVTNVEWVVGSTFADTITGSAGNDRLDGNGGNDTIRAGAGDDVITAGAGAQTGGAPDVVKARATANATTGTAISLDGSFDLLASTEIANSTTIPHATVTAIAHGGMEYYAFTVAAGQTITLDIDNGSFDTTLSLIGPGGTEVASNDDSTPDGGPATDSNLTFTATTAGVYYVVVGQWSANSGSTFTSVAPTAGGTYTLHVSVASHAVVPLTLTGSTLYGDAGNDTITGGSASDTLVGGAGNDTLNGGVGVDGAAYSGLRRQYTANSTTVSGNGEGTDTLIDIENAVFVDGSLTFDVNSLAAQVMRLYDAALDRQPDQGGFESLLDAMERGQSLESLAGAFLASAEFQGRYGGLNNQQYVEQLYRFCLNREGDAAGVSNWVNALNTGTSRTNLLVFFSESAEHRTLTGATLQAGLWVANDNATIIARLYDATFDRLPDPNGLAAWTANLSGGMSLLTIATAFAGSAEFQARYGTVTNEQFVRQMYQFCLNREPDAGGLAGWTNALNNGTSRAQMLLNFSESAEHVSLTAANWLGGIRYDGFSGSPLEDASKHSGDFGPQVSPLADHVQVDHDAFVWLAVDTAAAVPDTASIDTAARLSWMEGLVHDGLLDLDFARFSSSETALFVRPDHLTDSELMGLGHAPLYGTAHLDDWLI</sequence>
<feature type="domain" description="Peptidase metallopeptidase" evidence="6">
    <location>
        <begin position="103"/>
        <end position="268"/>
    </location>
</feature>
<dbReference type="Pfam" id="PF04151">
    <property type="entry name" value="PPC"/>
    <property type="match status" value="1"/>
</dbReference>
<dbReference type="InterPro" id="IPR018511">
    <property type="entry name" value="Hemolysin-typ_Ca-bd_CS"/>
</dbReference>
<evidence type="ECO:0000313" key="8">
    <source>
        <dbReference type="Proteomes" id="UP000216147"/>
    </source>
</evidence>
<dbReference type="Pfam" id="PF13946">
    <property type="entry name" value="DUF4214"/>
    <property type="match status" value="2"/>
</dbReference>
<dbReference type="EMBL" id="NCEQ01000008">
    <property type="protein sequence ID" value="OYX56336.1"/>
    <property type="molecule type" value="Genomic_DNA"/>
</dbReference>
<comment type="caution">
    <text evidence="7">The sequence shown here is derived from an EMBL/GenBank/DDBJ whole genome shotgun (WGS) entry which is preliminary data.</text>
</comment>
<dbReference type="Gene3D" id="2.60.120.380">
    <property type="match status" value="1"/>
</dbReference>
<dbReference type="SUPFAM" id="SSF51120">
    <property type="entry name" value="beta-Roll"/>
    <property type="match status" value="4"/>
</dbReference>
<evidence type="ECO:0000256" key="2">
    <source>
        <dbReference type="ARBA" id="ARBA00004613"/>
    </source>
</evidence>
<accession>A0A258HHD2</accession>
<comment type="subcellular location">
    <subcellularLocation>
        <location evidence="2">Secreted</location>
    </subcellularLocation>
</comment>
<dbReference type="Pfam" id="PF08548">
    <property type="entry name" value="Peptidase_M10_C"/>
    <property type="match status" value="1"/>
</dbReference>
<dbReference type="InterPro" id="IPR001343">
    <property type="entry name" value="Hemolysn_Ca-bd"/>
</dbReference>
<dbReference type="CDD" id="cd04277">
    <property type="entry name" value="ZnMc_serralysin_like"/>
    <property type="match status" value="1"/>
</dbReference>
<dbReference type="GO" id="GO:0006508">
    <property type="term" value="P:proteolysis"/>
    <property type="evidence" value="ECO:0007669"/>
    <property type="project" value="InterPro"/>
</dbReference>
<dbReference type="AlphaFoldDB" id="A0A258HHD2"/>
<dbReference type="InterPro" id="IPR024079">
    <property type="entry name" value="MetalloPept_cat_dom_sf"/>
</dbReference>
<evidence type="ECO:0000256" key="3">
    <source>
        <dbReference type="ARBA" id="ARBA00009490"/>
    </source>
</evidence>
<evidence type="ECO:0000256" key="4">
    <source>
        <dbReference type="ARBA" id="ARBA00022525"/>
    </source>
</evidence>
<evidence type="ECO:0000256" key="1">
    <source>
        <dbReference type="ARBA" id="ARBA00001913"/>
    </source>
</evidence>
<evidence type="ECO:0000313" key="7">
    <source>
        <dbReference type="EMBL" id="OYX56336.1"/>
    </source>
</evidence>
<name>A0A258HHD2_9CAUL</name>
<proteinExistence type="inferred from homology"/>
<dbReference type="PANTHER" id="PTHR38340:SF1">
    <property type="entry name" value="S-LAYER PROTEIN"/>
    <property type="match status" value="1"/>
</dbReference>
<dbReference type="InterPro" id="IPR006026">
    <property type="entry name" value="Peptidase_Metallo"/>
</dbReference>
<comment type="cofactor">
    <cofactor evidence="1">
        <name>Ca(2+)</name>
        <dbReference type="ChEBI" id="CHEBI:29108"/>
    </cofactor>
</comment>
<dbReference type="InterPro" id="IPR013858">
    <property type="entry name" value="Peptidase_M10B_C"/>
</dbReference>
<dbReference type="GO" id="GO:0008270">
    <property type="term" value="F:zinc ion binding"/>
    <property type="evidence" value="ECO:0007669"/>
    <property type="project" value="InterPro"/>
</dbReference>
<keyword evidence="5" id="KW-0677">Repeat</keyword>
<dbReference type="InterPro" id="IPR011049">
    <property type="entry name" value="Serralysin-like_metalloprot_C"/>
</dbReference>
<dbReference type="Gene3D" id="2.150.10.10">
    <property type="entry name" value="Serralysin-like metalloprotease, C-terminal"/>
    <property type="match status" value="2"/>
</dbReference>
<dbReference type="Gene3D" id="3.40.390.10">
    <property type="entry name" value="Collagenase (Catalytic Domain)"/>
    <property type="match status" value="1"/>
</dbReference>
<dbReference type="Gene3D" id="1.10.3130.20">
    <property type="entry name" value="Phycobilisome linker domain"/>
    <property type="match status" value="2"/>
</dbReference>
<dbReference type="GO" id="GO:0005509">
    <property type="term" value="F:calcium ion binding"/>
    <property type="evidence" value="ECO:0007669"/>
    <property type="project" value="InterPro"/>
</dbReference>
<reference evidence="7 8" key="1">
    <citation type="submission" date="2017-03" db="EMBL/GenBank/DDBJ databases">
        <title>Lifting the veil on microbial sulfur biogeochemistry in mining wastewaters.</title>
        <authorList>
            <person name="Kantor R.S."/>
            <person name="Colenbrander Nelson T."/>
            <person name="Marshall S."/>
            <person name="Bennett D."/>
            <person name="Apte S."/>
            <person name="Camacho D."/>
            <person name="Thomas B.C."/>
            <person name="Warren L.A."/>
            <person name="Banfield J.F."/>
        </authorList>
    </citation>
    <scope>NUCLEOTIDE SEQUENCE [LARGE SCALE GENOMIC DNA]</scope>
    <source>
        <strain evidence="7">32-68-21</strain>
    </source>
</reference>
<dbReference type="Proteomes" id="UP000216147">
    <property type="component" value="Unassembled WGS sequence"/>
</dbReference>
<dbReference type="InterPro" id="IPR050557">
    <property type="entry name" value="RTX_toxin/Mannuronan_C5-epim"/>
</dbReference>
<gene>
    <name evidence="7" type="ORF">B7Y86_10350</name>
</gene>
<comment type="similarity">
    <text evidence="3">Belongs to the peptidase M10B family.</text>
</comment>
<dbReference type="GO" id="GO:0005615">
    <property type="term" value="C:extracellular space"/>
    <property type="evidence" value="ECO:0007669"/>
    <property type="project" value="InterPro"/>
</dbReference>
<dbReference type="InterPro" id="IPR007280">
    <property type="entry name" value="Peptidase_C_arc/bac"/>
</dbReference>
<dbReference type="GO" id="GO:0008237">
    <property type="term" value="F:metallopeptidase activity"/>
    <property type="evidence" value="ECO:0007669"/>
    <property type="project" value="InterPro"/>
</dbReference>
<keyword evidence="4" id="KW-0964">Secreted</keyword>
<dbReference type="PANTHER" id="PTHR38340">
    <property type="entry name" value="S-LAYER PROTEIN"/>
    <property type="match status" value="1"/>
</dbReference>
<dbReference type="InterPro" id="IPR025282">
    <property type="entry name" value="DUF4214"/>
</dbReference>
<evidence type="ECO:0000259" key="6">
    <source>
        <dbReference type="SMART" id="SM00235"/>
    </source>
</evidence>
<evidence type="ECO:0000256" key="5">
    <source>
        <dbReference type="ARBA" id="ARBA00022737"/>
    </source>
</evidence>
<dbReference type="SMART" id="SM00235">
    <property type="entry name" value="ZnMc"/>
    <property type="match status" value="1"/>
</dbReference>
<dbReference type="InterPro" id="IPR034033">
    <property type="entry name" value="Serralysin-like"/>
</dbReference>
<dbReference type="Pfam" id="PF00353">
    <property type="entry name" value="HemolysinCabind"/>
    <property type="match status" value="5"/>
</dbReference>
<dbReference type="PRINTS" id="PR00313">
    <property type="entry name" value="CABNDNGRPT"/>
</dbReference>
<dbReference type="InterPro" id="IPR038255">
    <property type="entry name" value="PBS_linker_sf"/>
</dbReference>
<dbReference type="SUPFAM" id="SSF55486">
    <property type="entry name" value="Metalloproteases ('zincins'), catalytic domain"/>
    <property type="match status" value="1"/>
</dbReference>
<organism evidence="7 8">
    <name type="scientific">Brevundimonas subvibrioides</name>
    <dbReference type="NCBI Taxonomy" id="74313"/>
    <lineage>
        <taxon>Bacteria</taxon>
        <taxon>Pseudomonadati</taxon>
        <taxon>Pseudomonadota</taxon>
        <taxon>Alphaproteobacteria</taxon>
        <taxon>Caulobacterales</taxon>
        <taxon>Caulobacteraceae</taxon>
        <taxon>Brevundimonas</taxon>
    </lineage>
</organism>
<protein>
    <recommendedName>
        <fullName evidence="6">Peptidase metallopeptidase domain-containing protein</fullName>
    </recommendedName>
</protein>
<dbReference type="PROSITE" id="PS00330">
    <property type="entry name" value="HEMOLYSIN_CALCIUM"/>
    <property type="match status" value="4"/>
</dbReference>